<dbReference type="SMART" id="SM01328">
    <property type="entry name" value="zf-3CxxC"/>
    <property type="match status" value="1"/>
</dbReference>
<dbReference type="InterPro" id="IPR027377">
    <property type="entry name" value="ZAR1/RTP1-5-like_Znf-3CxxC"/>
</dbReference>
<evidence type="ECO:0000256" key="3">
    <source>
        <dbReference type="ARBA" id="ARBA00022723"/>
    </source>
</evidence>
<dbReference type="STRING" id="1676925.ENSPKIP00000030821"/>
<reference evidence="9" key="1">
    <citation type="submission" date="2025-08" db="UniProtKB">
        <authorList>
            <consortium name="Ensembl"/>
        </authorList>
    </citation>
    <scope>IDENTIFICATION</scope>
</reference>
<dbReference type="GO" id="GO:0008270">
    <property type="term" value="F:zinc ion binding"/>
    <property type="evidence" value="ECO:0007669"/>
    <property type="project" value="UniProtKB-KW"/>
</dbReference>
<comment type="subcellular location">
    <subcellularLocation>
        <location evidence="1">Membrane</location>
        <topology evidence="1">Single-pass membrane protein</topology>
    </subcellularLocation>
</comment>
<dbReference type="Ensembl" id="ENSPKIT00000011651.1">
    <property type="protein sequence ID" value="ENSPKIP00000030821.1"/>
    <property type="gene ID" value="ENSPKIG00000011536.1"/>
</dbReference>
<evidence type="ECO:0000256" key="5">
    <source>
        <dbReference type="ARBA" id="ARBA00022833"/>
    </source>
</evidence>
<evidence type="ECO:0000256" key="7">
    <source>
        <dbReference type="ARBA" id="ARBA00023136"/>
    </source>
</evidence>
<evidence type="ECO:0000256" key="2">
    <source>
        <dbReference type="ARBA" id="ARBA00022692"/>
    </source>
</evidence>
<evidence type="ECO:0000256" key="1">
    <source>
        <dbReference type="ARBA" id="ARBA00004167"/>
    </source>
</evidence>
<evidence type="ECO:0000313" key="9">
    <source>
        <dbReference type="Ensembl" id="ENSPKIP00000030821.1"/>
    </source>
</evidence>
<dbReference type="Pfam" id="PF13695">
    <property type="entry name" value="Zn_ribbon_3CxxC"/>
    <property type="match status" value="1"/>
</dbReference>
<sequence length="167" mass="19723">MDIDDRVFCVLSDWSRMIAHTFSSIRTGRPRPQTSTVWVIKNLHSSRFRFSCSRSRCLRTWSSVEAVVLFGYRGQRNIIMRLFGQRCPNCRGDYEQPVFPKAEIENVLRRLFKKIININYSEQNQEDDIDHGNNREIYMCEACHHNIWVTQKEMGETGRQGWSRTGD</sequence>
<dbReference type="PANTHER" id="PTHR14402:SF10">
    <property type="entry name" value="3CXXC-TYPE DOMAIN-CONTAINING PROTEIN"/>
    <property type="match status" value="1"/>
</dbReference>
<dbReference type="GO" id="GO:0051205">
    <property type="term" value="P:protein insertion into membrane"/>
    <property type="evidence" value="ECO:0007669"/>
    <property type="project" value="TreeGrafter"/>
</dbReference>
<keyword evidence="10" id="KW-1185">Reference proteome</keyword>
<keyword evidence="6" id="KW-1133">Transmembrane helix</keyword>
<keyword evidence="4" id="KW-0863">Zinc-finger</keyword>
<feature type="domain" description="3CxxC-type" evidence="8">
    <location>
        <begin position="49"/>
        <end position="146"/>
    </location>
</feature>
<keyword evidence="5" id="KW-0862">Zinc</keyword>
<name>A0A3B3SLA8_9TELE</name>
<protein>
    <recommendedName>
        <fullName evidence="8">3CxxC-type domain-containing protein</fullName>
    </recommendedName>
</protein>
<organism evidence="9 10">
    <name type="scientific">Paramormyrops kingsleyae</name>
    <dbReference type="NCBI Taxonomy" id="1676925"/>
    <lineage>
        <taxon>Eukaryota</taxon>
        <taxon>Metazoa</taxon>
        <taxon>Chordata</taxon>
        <taxon>Craniata</taxon>
        <taxon>Vertebrata</taxon>
        <taxon>Euteleostomi</taxon>
        <taxon>Actinopterygii</taxon>
        <taxon>Neopterygii</taxon>
        <taxon>Teleostei</taxon>
        <taxon>Osteoglossocephala</taxon>
        <taxon>Osteoglossomorpha</taxon>
        <taxon>Osteoglossiformes</taxon>
        <taxon>Mormyridae</taxon>
        <taxon>Paramormyrops</taxon>
    </lineage>
</organism>
<dbReference type="GO" id="GO:0016020">
    <property type="term" value="C:membrane"/>
    <property type="evidence" value="ECO:0007669"/>
    <property type="project" value="UniProtKB-SubCell"/>
</dbReference>
<evidence type="ECO:0000313" key="10">
    <source>
        <dbReference type="Proteomes" id="UP000261540"/>
    </source>
</evidence>
<dbReference type="GO" id="GO:0031849">
    <property type="term" value="F:olfactory receptor binding"/>
    <property type="evidence" value="ECO:0007669"/>
    <property type="project" value="TreeGrafter"/>
</dbReference>
<evidence type="ECO:0000256" key="4">
    <source>
        <dbReference type="ARBA" id="ARBA00022771"/>
    </source>
</evidence>
<evidence type="ECO:0000256" key="6">
    <source>
        <dbReference type="ARBA" id="ARBA00022989"/>
    </source>
</evidence>
<accession>A0A3B3SLA8</accession>
<dbReference type="AlphaFoldDB" id="A0A3B3SLA8"/>
<keyword evidence="3" id="KW-0479">Metal-binding</keyword>
<proteinExistence type="predicted"/>
<keyword evidence="7" id="KW-0472">Membrane</keyword>
<reference evidence="9" key="2">
    <citation type="submission" date="2025-09" db="UniProtKB">
        <authorList>
            <consortium name="Ensembl"/>
        </authorList>
    </citation>
    <scope>IDENTIFICATION</scope>
</reference>
<dbReference type="PANTHER" id="PTHR14402">
    <property type="entry name" value="RECEPTOR TRANSPORTING PROTEIN"/>
    <property type="match status" value="1"/>
</dbReference>
<evidence type="ECO:0000259" key="8">
    <source>
        <dbReference type="SMART" id="SM01328"/>
    </source>
</evidence>
<dbReference type="Proteomes" id="UP000261540">
    <property type="component" value="Unplaced"/>
</dbReference>
<dbReference type="InterPro" id="IPR026096">
    <property type="entry name" value="R-trans_p"/>
</dbReference>
<keyword evidence="2" id="KW-0812">Transmembrane</keyword>
<dbReference type="GeneTree" id="ENSGT00940000170872"/>
<dbReference type="GO" id="GO:0006612">
    <property type="term" value="P:protein targeting to membrane"/>
    <property type="evidence" value="ECO:0007669"/>
    <property type="project" value="TreeGrafter"/>
</dbReference>